<gene>
    <name evidence="1" type="ORF">ACFSCT_06065</name>
</gene>
<protein>
    <submittedName>
        <fullName evidence="1">Alpha/beta hydrolase</fullName>
    </submittedName>
</protein>
<keyword evidence="1" id="KW-0378">Hydrolase</keyword>
<proteinExistence type="predicted"/>
<dbReference type="Gene3D" id="3.40.50.1820">
    <property type="entry name" value="alpha/beta hydrolase"/>
    <property type="match status" value="1"/>
</dbReference>
<comment type="caution">
    <text evidence="1">The sequence shown here is derived from an EMBL/GenBank/DDBJ whole genome shotgun (WGS) entry which is preliminary data.</text>
</comment>
<keyword evidence="2" id="KW-1185">Reference proteome</keyword>
<reference evidence="2" key="1">
    <citation type="journal article" date="2019" name="Int. J. Syst. Evol. Microbiol.">
        <title>The Global Catalogue of Microorganisms (GCM) 10K type strain sequencing project: providing services to taxonomists for standard genome sequencing and annotation.</title>
        <authorList>
            <consortium name="The Broad Institute Genomics Platform"/>
            <consortium name="The Broad Institute Genome Sequencing Center for Infectious Disease"/>
            <person name="Wu L."/>
            <person name="Ma J."/>
        </authorList>
    </citation>
    <scope>NUCLEOTIDE SEQUENCE [LARGE SCALE GENOMIC DNA]</scope>
    <source>
        <strain evidence="2">CCUG 56029</strain>
    </source>
</reference>
<dbReference type="SUPFAM" id="SSF53474">
    <property type="entry name" value="alpha/beta-Hydrolases"/>
    <property type="match status" value="1"/>
</dbReference>
<dbReference type="EMBL" id="JBHUEN010000016">
    <property type="protein sequence ID" value="MFD1881281.1"/>
    <property type="molecule type" value="Genomic_DNA"/>
</dbReference>
<organism evidence="1 2">
    <name type="scientific">Paracoccus pacificus</name>
    <dbReference type="NCBI Taxonomy" id="1463598"/>
    <lineage>
        <taxon>Bacteria</taxon>
        <taxon>Pseudomonadati</taxon>
        <taxon>Pseudomonadota</taxon>
        <taxon>Alphaproteobacteria</taxon>
        <taxon>Rhodobacterales</taxon>
        <taxon>Paracoccaceae</taxon>
        <taxon>Paracoccus</taxon>
    </lineage>
</organism>
<dbReference type="InterPro" id="IPR029058">
    <property type="entry name" value="AB_hydrolase_fold"/>
</dbReference>
<evidence type="ECO:0000313" key="1">
    <source>
        <dbReference type="EMBL" id="MFD1881281.1"/>
    </source>
</evidence>
<name>A0ABW4R5F1_9RHOB</name>
<dbReference type="RefSeq" id="WP_379141002.1">
    <property type="nucleotide sequence ID" value="NZ_JBHUEN010000016.1"/>
</dbReference>
<dbReference type="Proteomes" id="UP001597213">
    <property type="component" value="Unassembled WGS sequence"/>
</dbReference>
<dbReference type="GO" id="GO:0016787">
    <property type="term" value="F:hydrolase activity"/>
    <property type="evidence" value="ECO:0007669"/>
    <property type="project" value="UniProtKB-KW"/>
</dbReference>
<accession>A0ABW4R5F1</accession>
<evidence type="ECO:0000313" key="2">
    <source>
        <dbReference type="Proteomes" id="UP001597213"/>
    </source>
</evidence>
<sequence length="209" mass="22826">MSENIYHSYQEAGLPGSPLILALHGTGGDEHQFTGLVRNILPDAGLVAPRGDVLENGANRFFRRTGEGVYDMKDLAYRTDRMLSFVEGVRADHPGRPLYAFGYSNGANILAAMLFKRPKLFDRAALLHPLIPWVPDPQPGLAGMPVLIGIGLNDPISPLPLSRRLIDWFIAQGAKVEVETASQGHQLHQAEINGLARLLRADTAAETRT</sequence>